<dbReference type="EMBL" id="JAUHHV010000005">
    <property type="protein sequence ID" value="KAK1423742.1"/>
    <property type="molecule type" value="Genomic_DNA"/>
</dbReference>
<keyword evidence="2" id="KW-1185">Reference proteome</keyword>
<evidence type="ECO:0000313" key="1">
    <source>
        <dbReference type="EMBL" id="KAK1423742.1"/>
    </source>
</evidence>
<gene>
    <name evidence="1" type="ORF">QVD17_19050</name>
</gene>
<evidence type="ECO:0000313" key="2">
    <source>
        <dbReference type="Proteomes" id="UP001229421"/>
    </source>
</evidence>
<comment type="caution">
    <text evidence="1">The sequence shown here is derived from an EMBL/GenBank/DDBJ whole genome shotgun (WGS) entry which is preliminary data.</text>
</comment>
<organism evidence="1 2">
    <name type="scientific">Tagetes erecta</name>
    <name type="common">African marigold</name>
    <dbReference type="NCBI Taxonomy" id="13708"/>
    <lineage>
        <taxon>Eukaryota</taxon>
        <taxon>Viridiplantae</taxon>
        <taxon>Streptophyta</taxon>
        <taxon>Embryophyta</taxon>
        <taxon>Tracheophyta</taxon>
        <taxon>Spermatophyta</taxon>
        <taxon>Magnoliopsida</taxon>
        <taxon>eudicotyledons</taxon>
        <taxon>Gunneridae</taxon>
        <taxon>Pentapetalae</taxon>
        <taxon>asterids</taxon>
        <taxon>campanulids</taxon>
        <taxon>Asterales</taxon>
        <taxon>Asteraceae</taxon>
        <taxon>Asteroideae</taxon>
        <taxon>Heliantheae alliance</taxon>
        <taxon>Tageteae</taxon>
        <taxon>Tagetes</taxon>
    </lineage>
</organism>
<proteinExistence type="predicted"/>
<accession>A0AAD8KIS4</accession>
<protein>
    <submittedName>
        <fullName evidence="1">Uncharacterized protein</fullName>
    </submittedName>
</protein>
<reference evidence="1" key="1">
    <citation type="journal article" date="2023" name="bioRxiv">
        <title>Improved chromosome-level genome assembly for marigold (Tagetes erecta).</title>
        <authorList>
            <person name="Jiang F."/>
            <person name="Yuan L."/>
            <person name="Wang S."/>
            <person name="Wang H."/>
            <person name="Xu D."/>
            <person name="Wang A."/>
            <person name="Fan W."/>
        </authorList>
    </citation>
    <scope>NUCLEOTIDE SEQUENCE</scope>
    <source>
        <strain evidence="1">WSJ</strain>
        <tissue evidence="1">Leaf</tissue>
    </source>
</reference>
<dbReference type="AlphaFoldDB" id="A0AAD8KIS4"/>
<name>A0AAD8KIS4_TARER</name>
<sequence length="122" mass="13895">MSLLASPICSSHAHASLPASPICPSLENENRTSAISLYYFSHPEERRDDRLQFLSIEGFIFRHADHISGANGRFVQSRVCQIFGDESEIDYNDGSIDWGRDMEEEGRGCRKFETNNDGRRIR</sequence>
<dbReference type="Proteomes" id="UP001229421">
    <property type="component" value="Unassembled WGS sequence"/>
</dbReference>